<feature type="region of interest" description="Disordered" evidence="1">
    <location>
        <begin position="1"/>
        <end position="29"/>
    </location>
</feature>
<evidence type="ECO:0000256" key="1">
    <source>
        <dbReference type="SAM" id="MobiDB-lite"/>
    </source>
</evidence>
<accession>A0ABX1X1Q2</accession>
<dbReference type="Proteomes" id="UP000732105">
    <property type="component" value="Unassembled WGS sequence"/>
</dbReference>
<dbReference type="RefSeq" id="WP_171597543.1">
    <property type="nucleotide sequence ID" value="NZ_RZNH01000064.1"/>
</dbReference>
<dbReference type="EMBL" id="RZNH01000064">
    <property type="protein sequence ID" value="NOU62287.1"/>
    <property type="molecule type" value="Genomic_DNA"/>
</dbReference>
<sequence length="128" mass="14784">MVSKFNPEEWLEAKSKPPTPTNKRQSTDVYRNPNSIVDRVVRAVERHQIDITSDYHTWFKIGCSIANTIGEFGRDYFHRISRFYPDYNFKVCDQQYDKCLKGSGGVGVGSLLMVLKDHGIILKRERNG</sequence>
<name>A0ABX1X1Q2_9BACT</name>
<gene>
    <name evidence="3" type="ORF">ELS83_21050</name>
</gene>
<organism evidence="3 4">
    <name type="scientific">Marinifilum caeruleilacunae</name>
    <dbReference type="NCBI Taxonomy" id="2499076"/>
    <lineage>
        <taxon>Bacteria</taxon>
        <taxon>Pseudomonadati</taxon>
        <taxon>Bacteroidota</taxon>
        <taxon>Bacteroidia</taxon>
        <taxon>Marinilabiliales</taxon>
        <taxon>Marinifilaceae</taxon>
    </lineage>
</organism>
<evidence type="ECO:0000313" key="3">
    <source>
        <dbReference type="EMBL" id="NOU62287.1"/>
    </source>
</evidence>
<evidence type="ECO:0000313" key="4">
    <source>
        <dbReference type="Proteomes" id="UP000732105"/>
    </source>
</evidence>
<evidence type="ECO:0000259" key="2">
    <source>
        <dbReference type="Pfam" id="PF08707"/>
    </source>
</evidence>
<feature type="domain" description="Primase C-terminal 2" evidence="2">
    <location>
        <begin position="43"/>
        <end position="112"/>
    </location>
</feature>
<reference evidence="3 4" key="1">
    <citation type="submission" date="2018-12" db="EMBL/GenBank/DDBJ databases">
        <title>Marinifilum JC070 sp. nov., a marine bacterium isolated from Yongle Blue Hole in the South China Sea.</title>
        <authorList>
            <person name="Fu T."/>
        </authorList>
    </citation>
    <scope>NUCLEOTIDE SEQUENCE [LARGE SCALE GENOMIC DNA]</scope>
    <source>
        <strain evidence="3 4">JC070</strain>
    </source>
</reference>
<dbReference type="Pfam" id="PF08707">
    <property type="entry name" value="PriCT_2"/>
    <property type="match status" value="1"/>
</dbReference>
<dbReference type="InterPro" id="IPR014819">
    <property type="entry name" value="PriCT_2"/>
</dbReference>
<protein>
    <recommendedName>
        <fullName evidence="2">Primase C-terminal 2 domain-containing protein</fullName>
    </recommendedName>
</protein>
<comment type="caution">
    <text evidence="3">The sequence shown here is derived from an EMBL/GenBank/DDBJ whole genome shotgun (WGS) entry which is preliminary data.</text>
</comment>
<keyword evidence="4" id="KW-1185">Reference proteome</keyword>
<proteinExistence type="predicted"/>